<evidence type="ECO:0008006" key="2">
    <source>
        <dbReference type="Google" id="ProtNLM"/>
    </source>
</evidence>
<protein>
    <recommendedName>
        <fullName evidence="2">Reverse transcriptase domain-containing protein</fullName>
    </recommendedName>
</protein>
<evidence type="ECO:0000313" key="1">
    <source>
        <dbReference type="EMBL" id="GAG79209.1"/>
    </source>
</evidence>
<comment type="caution">
    <text evidence="1">The sequence shown here is derived from an EMBL/GenBank/DDBJ whole genome shotgun (WGS) entry which is preliminary data.</text>
</comment>
<accession>X1ABH7</accession>
<reference evidence="1" key="1">
    <citation type="journal article" date="2014" name="Front. Microbiol.">
        <title>High frequency of phylogenetically diverse reductive dehalogenase-homologous genes in deep subseafloor sedimentary metagenomes.</title>
        <authorList>
            <person name="Kawai M."/>
            <person name="Futagami T."/>
            <person name="Toyoda A."/>
            <person name="Takaki Y."/>
            <person name="Nishi S."/>
            <person name="Hori S."/>
            <person name="Arai W."/>
            <person name="Tsubouchi T."/>
            <person name="Morono Y."/>
            <person name="Uchiyama I."/>
            <person name="Ito T."/>
            <person name="Fujiyama A."/>
            <person name="Inagaki F."/>
            <person name="Takami H."/>
        </authorList>
    </citation>
    <scope>NUCLEOTIDE SEQUENCE</scope>
    <source>
        <strain evidence="1">Expedition CK06-06</strain>
    </source>
</reference>
<dbReference type="EMBL" id="BART01010973">
    <property type="protein sequence ID" value="GAG79209.1"/>
    <property type="molecule type" value="Genomic_DNA"/>
</dbReference>
<sequence>MKDPNLSEFYSMNAECIFNRFLESYTFTHNVLPLNDDMYLWLDAPGKHSRKRFKWIKNETLEKQYKRPKSAKIGIPQGGALSGLIANIVLDYADNKVLKKGIDHDLLYIRF</sequence>
<dbReference type="AlphaFoldDB" id="X1ABH7"/>
<proteinExistence type="predicted"/>
<gene>
    <name evidence="1" type="ORF">S01H4_23605</name>
</gene>
<name>X1ABH7_9ZZZZ</name>
<feature type="non-terminal residue" evidence="1">
    <location>
        <position position="111"/>
    </location>
</feature>
<organism evidence="1">
    <name type="scientific">marine sediment metagenome</name>
    <dbReference type="NCBI Taxonomy" id="412755"/>
    <lineage>
        <taxon>unclassified sequences</taxon>
        <taxon>metagenomes</taxon>
        <taxon>ecological metagenomes</taxon>
    </lineage>
</organism>